<organism evidence="9">
    <name type="scientific">mine drainage metagenome</name>
    <dbReference type="NCBI Taxonomy" id="410659"/>
    <lineage>
        <taxon>unclassified sequences</taxon>
        <taxon>metagenomes</taxon>
        <taxon>ecological metagenomes</taxon>
    </lineage>
</organism>
<reference evidence="9" key="2">
    <citation type="journal article" date="2014" name="ISME J.">
        <title>Microbial stratification in low pH oxic and suboxic macroscopic growths along an acid mine drainage.</title>
        <authorList>
            <person name="Mendez-Garcia C."/>
            <person name="Mesa V."/>
            <person name="Sprenger R.R."/>
            <person name="Richter M."/>
            <person name="Diez M.S."/>
            <person name="Solano J."/>
            <person name="Bargiela R."/>
            <person name="Golyshina O.V."/>
            <person name="Manteca A."/>
            <person name="Ramos J.L."/>
            <person name="Gallego J.R."/>
            <person name="Llorente I."/>
            <person name="Martins Dos Santos V.A."/>
            <person name="Jensen O.N."/>
            <person name="Pelaez A.I."/>
            <person name="Sanchez J."/>
            <person name="Ferrer M."/>
        </authorList>
    </citation>
    <scope>NUCLEOTIDE SEQUENCE</scope>
</reference>
<evidence type="ECO:0000256" key="5">
    <source>
        <dbReference type="ARBA" id="ARBA00023002"/>
    </source>
</evidence>
<dbReference type="FunFam" id="3.30.360.10:FF:000004">
    <property type="entry name" value="4-hydroxy-tetrahydrodipicolinate reductase"/>
    <property type="match status" value="1"/>
</dbReference>
<dbReference type="SUPFAM" id="SSF51735">
    <property type="entry name" value="NAD(P)-binding Rossmann-fold domains"/>
    <property type="match status" value="1"/>
</dbReference>
<evidence type="ECO:0000256" key="4">
    <source>
        <dbReference type="ARBA" id="ARBA00022915"/>
    </source>
</evidence>
<sequence length="147" mass="15865">LAPNMSLGIHLLAHLVRQVSRALPGFDAEIVEVHHQKKKDAPSGTALFLGEAVASGRGENLADRGVYSREGMVGERIPDTIGIMAVRGGDVVGDHTVHFLGMGERLELTHRASSRETFARGAVEAARWLALKKPGFYQMEDVLGIAK</sequence>
<name>T1BZQ4_9ZZZZ</name>
<dbReference type="Pfam" id="PF05173">
    <property type="entry name" value="DapB_C"/>
    <property type="match status" value="1"/>
</dbReference>
<dbReference type="InterPro" id="IPR022664">
    <property type="entry name" value="DapB_N_CS"/>
</dbReference>
<keyword evidence="4" id="KW-0220">Diaminopimelate biosynthesis</keyword>
<dbReference type="GO" id="GO:0019877">
    <property type="term" value="P:diaminopimelate biosynthetic process"/>
    <property type="evidence" value="ECO:0007669"/>
    <property type="project" value="UniProtKB-KW"/>
</dbReference>
<keyword evidence="7" id="KW-0457">Lysine biosynthesis</keyword>
<dbReference type="AlphaFoldDB" id="T1BZQ4"/>
<protein>
    <submittedName>
        <fullName evidence="9">Dihydrodipicolinate reductase</fullName>
    </submittedName>
</protein>
<accession>T1BZQ4</accession>
<proteinExistence type="predicted"/>
<dbReference type="GO" id="GO:0005829">
    <property type="term" value="C:cytosol"/>
    <property type="evidence" value="ECO:0007669"/>
    <property type="project" value="TreeGrafter"/>
</dbReference>
<evidence type="ECO:0000256" key="2">
    <source>
        <dbReference type="ARBA" id="ARBA00022605"/>
    </source>
</evidence>
<dbReference type="InterPro" id="IPR036291">
    <property type="entry name" value="NAD(P)-bd_dom_sf"/>
</dbReference>
<evidence type="ECO:0000256" key="1">
    <source>
        <dbReference type="ARBA" id="ARBA00022490"/>
    </source>
</evidence>
<dbReference type="PANTHER" id="PTHR20836">
    <property type="entry name" value="DIHYDRODIPICOLINATE REDUCTASE"/>
    <property type="match status" value="1"/>
</dbReference>
<feature type="domain" description="Dihydrodipicolinate reductase C-terminal" evidence="8">
    <location>
        <begin position="8"/>
        <end position="143"/>
    </location>
</feature>
<dbReference type="PROSITE" id="PS01298">
    <property type="entry name" value="DAPB"/>
    <property type="match status" value="1"/>
</dbReference>
<dbReference type="Gene3D" id="3.30.360.10">
    <property type="entry name" value="Dihydrodipicolinate Reductase, domain 2"/>
    <property type="match status" value="1"/>
</dbReference>
<dbReference type="InterPro" id="IPR022663">
    <property type="entry name" value="DapB_C"/>
</dbReference>
<comment type="caution">
    <text evidence="9">The sequence shown here is derived from an EMBL/GenBank/DDBJ whole genome shotgun (WGS) entry which is preliminary data.</text>
</comment>
<evidence type="ECO:0000313" key="9">
    <source>
        <dbReference type="EMBL" id="EQD78721.1"/>
    </source>
</evidence>
<keyword evidence="5" id="KW-0560">Oxidoreductase</keyword>
<dbReference type="SUPFAM" id="SSF55347">
    <property type="entry name" value="Glyceraldehyde-3-phosphate dehydrogenase-like, C-terminal domain"/>
    <property type="match status" value="1"/>
</dbReference>
<dbReference type="EMBL" id="AUZX01001584">
    <property type="protein sequence ID" value="EQD78721.1"/>
    <property type="molecule type" value="Genomic_DNA"/>
</dbReference>
<dbReference type="GO" id="GO:0009089">
    <property type="term" value="P:lysine biosynthetic process via diaminopimelate"/>
    <property type="evidence" value="ECO:0007669"/>
    <property type="project" value="InterPro"/>
</dbReference>
<keyword evidence="1" id="KW-0963">Cytoplasm</keyword>
<evidence type="ECO:0000256" key="6">
    <source>
        <dbReference type="ARBA" id="ARBA00023027"/>
    </source>
</evidence>
<evidence type="ECO:0000256" key="7">
    <source>
        <dbReference type="ARBA" id="ARBA00023154"/>
    </source>
</evidence>
<keyword evidence="2" id="KW-0028">Amino-acid biosynthesis</keyword>
<gene>
    <name evidence="9" type="ORF">B1A_02116</name>
</gene>
<dbReference type="NCBIfam" id="TIGR00036">
    <property type="entry name" value="dapB"/>
    <property type="match status" value="1"/>
</dbReference>
<evidence type="ECO:0000259" key="8">
    <source>
        <dbReference type="Pfam" id="PF05173"/>
    </source>
</evidence>
<reference evidence="9" key="1">
    <citation type="submission" date="2013-08" db="EMBL/GenBank/DDBJ databases">
        <authorList>
            <person name="Mendez C."/>
            <person name="Richter M."/>
            <person name="Ferrer M."/>
            <person name="Sanchez J."/>
        </authorList>
    </citation>
    <scope>NUCLEOTIDE SEQUENCE</scope>
</reference>
<dbReference type="InterPro" id="IPR023940">
    <property type="entry name" value="DHDPR_bac"/>
</dbReference>
<keyword evidence="3" id="KW-0521">NADP</keyword>
<dbReference type="PANTHER" id="PTHR20836:SF0">
    <property type="entry name" value="4-HYDROXY-TETRAHYDRODIPICOLINATE REDUCTASE 1, CHLOROPLASTIC-RELATED"/>
    <property type="match status" value="1"/>
</dbReference>
<feature type="non-terminal residue" evidence="9">
    <location>
        <position position="1"/>
    </location>
</feature>
<keyword evidence="6" id="KW-0520">NAD</keyword>
<dbReference type="GO" id="GO:0008839">
    <property type="term" value="F:4-hydroxy-tetrahydrodipicolinate reductase"/>
    <property type="evidence" value="ECO:0007669"/>
    <property type="project" value="InterPro"/>
</dbReference>
<evidence type="ECO:0000256" key="3">
    <source>
        <dbReference type="ARBA" id="ARBA00022857"/>
    </source>
</evidence>